<evidence type="ECO:0000313" key="2">
    <source>
        <dbReference type="EMBL" id="ELY84766.1"/>
    </source>
</evidence>
<feature type="transmembrane region" description="Helical" evidence="1">
    <location>
        <begin position="65"/>
        <end position="87"/>
    </location>
</feature>
<dbReference type="AlphaFoldDB" id="L9ZFE3"/>
<name>L9ZFE3_9EURY</name>
<feature type="transmembrane region" description="Helical" evidence="1">
    <location>
        <begin position="40"/>
        <end position="58"/>
    </location>
</feature>
<feature type="transmembrane region" description="Helical" evidence="1">
    <location>
        <begin position="99"/>
        <end position="125"/>
    </location>
</feature>
<reference evidence="2 3" key="1">
    <citation type="journal article" date="2014" name="PLoS Genet.">
        <title>Phylogenetically driven sequencing of extremely halophilic archaea reveals strategies for static and dynamic osmo-response.</title>
        <authorList>
            <person name="Becker E.A."/>
            <person name="Seitzer P.M."/>
            <person name="Tritt A."/>
            <person name="Larsen D."/>
            <person name="Krusor M."/>
            <person name="Yao A.I."/>
            <person name="Wu D."/>
            <person name="Madern D."/>
            <person name="Eisen J.A."/>
            <person name="Darling A.E."/>
            <person name="Facciotti M.T."/>
        </authorList>
    </citation>
    <scope>NUCLEOTIDE SEQUENCE [LARGE SCALE GENOMIC DNA]</scope>
    <source>
        <strain evidence="2 3">DSM 12281</strain>
    </source>
</reference>
<dbReference type="Proteomes" id="UP000011648">
    <property type="component" value="Unassembled WGS sequence"/>
</dbReference>
<keyword evidence="1" id="KW-0812">Transmembrane</keyword>
<dbReference type="PATRIC" id="fig|1230458.4.peg.4336"/>
<evidence type="ECO:0000256" key="1">
    <source>
        <dbReference type="SAM" id="Phobius"/>
    </source>
</evidence>
<dbReference type="OrthoDB" id="206100at2157"/>
<gene>
    <name evidence="2" type="ORF">C484_21503</name>
</gene>
<keyword evidence="1" id="KW-0472">Membrane</keyword>
<accession>L9ZFE3</accession>
<dbReference type="EMBL" id="AOIL01000070">
    <property type="protein sequence ID" value="ELY84766.1"/>
    <property type="molecule type" value="Genomic_DNA"/>
</dbReference>
<organism evidence="2 3">
    <name type="scientific">Natrialba taiwanensis DSM 12281</name>
    <dbReference type="NCBI Taxonomy" id="1230458"/>
    <lineage>
        <taxon>Archaea</taxon>
        <taxon>Methanobacteriati</taxon>
        <taxon>Methanobacteriota</taxon>
        <taxon>Stenosarchaea group</taxon>
        <taxon>Halobacteria</taxon>
        <taxon>Halobacteriales</taxon>
        <taxon>Natrialbaceae</taxon>
        <taxon>Natrialba</taxon>
    </lineage>
</organism>
<proteinExistence type="predicted"/>
<dbReference type="RefSeq" id="WP_006827854.1">
    <property type="nucleotide sequence ID" value="NZ_AOIL01000070.1"/>
</dbReference>
<keyword evidence="1" id="KW-1133">Transmembrane helix</keyword>
<evidence type="ECO:0000313" key="3">
    <source>
        <dbReference type="Proteomes" id="UP000011648"/>
    </source>
</evidence>
<comment type="caution">
    <text evidence="2">The sequence shown here is derived from an EMBL/GenBank/DDBJ whole genome shotgun (WGS) entry which is preliminary data.</text>
</comment>
<keyword evidence="3" id="KW-1185">Reference proteome</keyword>
<sequence length="152" mass="15698">MHDVILTPTRSDRLLVAVSLALFGVAGALSASVDELGPTLGATTLAIAGVYTLAKYANSVSRRTLASLALVLWTGFLAVATLHVIGLQTIGAAVPGPTAVLVIAVTAATWALLLTACSTTAFLGFREYGTTVSTETLDEQSIESEPSDYSTR</sequence>
<protein>
    <submittedName>
        <fullName evidence="2">Uncharacterized protein</fullName>
    </submittedName>
</protein>